<dbReference type="Proteomes" id="UP000606974">
    <property type="component" value="Unassembled WGS sequence"/>
</dbReference>
<sequence>MTEAGPEARGEMGRMMEELGYLALAITLAGLYVSMIPSPVVGHHQIPSGVLVAVKGASAATAEAAHAPVWGERVEHVGNIV</sequence>
<dbReference type="EMBL" id="JAACFV010000052">
    <property type="protein sequence ID" value="KAF7508556.1"/>
    <property type="molecule type" value="Genomic_DNA"/>
</dbReference>
<evidence type="ECO:0000256" key="1">
    <source>
        <dbReference type="SAM" id="Phobius"/>
    </source>
</evidence>
<evidence type="ECO:0000313" key="2">
    <source>
        <dbReference type="EMBL" id="KAF7508556.1"/>
    </source>
</evidence>
<dbReference type="AlphaFoldDB" id="A0A8H7E6F0"/>
<protein>
    <submittedName>
        <fullName evidence="2">Uncharacterized protein</fullName>
    </submittedName>
</protein>
<keyword evidence="1" id="KW-1133">Transmembrane helix</keyword>
<keyword evidence="1" id="KW-0812">Transmembrane</keyword>
<accession>A0A8H7E6F0</accession>
<name>A0A8H7E6F0_9EURO</name>
<gene>
    <name evidence="2" type="ORF">GJ744_009105</name>
</gene>
<proteinExistence type="predicted"/>
<organism evidence="2 3">
    <name type="scientific">Endocarpon pusillum</name>
    <dbReference type="NCBI Taxonomy" id="364733"/>
    <lineage>
        <taxon>Eukaryota</taxon>
        <taxon>Fungi</taxon>
        <taxon>Dikarya</taxon>
        <taxon>Ascomycota</taxon>
        <taxon>Pezizomycotina</taxon>
        <taxon>Eurotiomycetes</taxon>
        <taxon>Chaetothyriomycetidae</taxon>
        <taxon>Verrucariales</taxon>
        <taxon>Verrucariaceae</taxon>
        <taxon>Endocarpon</taxon>
    </lineage>
</organism>
<evidence type="ECO:0000313" key="3">
    <source>
        <dbReference type="Proteomes" id="UP000606974"/>
    </source>
</evidence>
<comment type="caution">
    <text evidence="2">The sequence shown here is derived from an EMBL/GenBank/DDBJ whole genome shotgun (WGS) entry which is preliminary data.</text>
</comment>
<reference evidence="2" key="1">
    <citation type="submission" date="2020-02" db="EMBL/GenBank/DDBJ databases">
        <authorList>
            <person name="Palmer J.M."/>
        </authorList>
    </citation>
    <scope>NUCLEOTIDE SEQUENCE</scope>
    <source>
        <strain evidence="2">EPUS1.4</strain>
        <tissue evidence="2">Thallus</tissue>
    </source>
</reference>
<feature type="transmembrane region" description="Helical" evidence="1">
    <location>
        <begin position="19"/>
        <end position="37"/>
    </location>
</feature>
<keyword evidence="3" id="KW-1185">Reference proteome</keyword>
<keyword evidence="1" id="KW-0472">Membrane</keyword>